<dbReference type="RefSeq" id="WP_014111697.1">
    <property type="nucleotide sequence ID" value="NC_016043.1"/>
</dbReference>
<proteinExistence type="predicted"/>
<evidence type="ECO:0008006" key="3">
    <source>
        <dbReference type="Google" id="ProtNLM"/>
    </source>
</evidence>
<dbReference type="InterPro" id="IPR021927">
    <property type="entry name" value="DUF3540"/>
</dbReference>
<gene>
    <name evidence="1" type="ordered locus">TASI_1043</name>
</gene>
<dbReference type="Pfam" id="PF12059">
    <property type="entry name" value="DUF3540"/>
    <property type="match status" value="1"/>
</dbReference>
<dbReference type="EMBL" id="CP003059">
    <property type="protein sequence ID" value="AEP36802.1"/>
    <property type="molecule type" value="Genomic_DNA"/>
</dbReference>
<keyword evidence="2" id="KW-1185">Reference proteome</keyword>
<dbReference type="HOGENOM" id="CLU_102202_0_0_4"/>
<evidence type="ECO:0000313" key="2">
    <source>
        <dbReference type="Proteomes" id="UP000009284"/>
    </source>
</evidence>
<organism evidence="1 2">
    <name type="scientific">Taylorella asinigenitalis (strain MCE3)</name>
    <dbReference type="NCBI Taxonomy" id="1008459"/>
    <lineage>
        <taxon>Bacteria</taxon>
        <taxon>Pseudomonadati</taxon>
        <taxon>Pseudomonadota</taxon>
        <taxon>Betaproteobacteria</taxon>
        <taxon>Burkholderiales</taxon>
        <taxon>Alcaligenaceae</taxon>
        <taxon>Taylorella</taxon>
    </lineage>
</organism>
<dbReference type="eggNOG" id="ENOG502Z8GU">
    <property type="taxonomic scope" value="Bacteria"/>
</dbReference>
<reference evidence="1 2" key="2">
    <citation type="journal article" date="2012" name="PLoS ONE">
        <title>Genomic characterization of the taylorella genus.</title>
        <authorList>
            <person name="Hebert L."/>
            <person name="Moumen B."/>
            <person name="Pons N."/>
            <person name="Duquesne F."/>
            <person name="Breuil M.F."/>
            <person name="Goux D."/>
            <person name="Batto J.M."/>
            <person name="Laugier C."/>
            <person name="Renault P."/>
            <person name="Petry S."/>
        </authorList>
    </citation>
    <scope>NUCLEOTIDE SEQUENCE [LARGE SCALE GENOMIC DNA]</scope>
    <source>
        <strain evidence="1 2">MCE3</strain>
    </source>
</reference>
<protein>
    <recommendedName>
        <fullName evidence="3">DUF3540 domain-containing protein</fullName>
    </recommendedName>
</protein>
<evidence type="ECO:0000313" key="1">
    <source>
        <dbReference type="EMBL" id="AEP36802.1"/>
    </source>
</evidence>
<dbReference type="OrthoDB" id="6119047at2"/>
<sequence length="233" mass="25861">MKQEDTLNTDVQTQLTKVVSDLEKLMSVQKAHVSKNEAIHSICEVINYSEENQTYSISLDGSVLPCQKAASCLLEPSVGDQVLVSGPNSDELYIIAIIKQMESSNSKVKIPGNLTVQAEELSFRASKKVDLKSDHLQMKSNSAEVVVDSADYVGRELRSTISIFRFVGKVYEIITDRLAQMSRNTVRITEQIDQTRAGTIDYQAEDSARVHSKYTMVTAGELVKVDSEQIHMG</sequence>
<dbReference type="AlphaFoldDB" id="G4QBY6"/>
<accession>G4QBY6</accession>
<name>G4QBY6_TAYAM</name>
<dbReference type="STRING" id="1008459.TASI_1043"/>
<dbReference type="KEGG" id="tas:TASI_1043"/>
<dbReference type="Proteomes" id="UP000009284">
    <property type="component" value="Chromosome"/>
</dbReference>
<reference key="1">
    <citation type="submission" date="2011-09" db="EMBL/GenBank/DDBJ databases">
        <title>Genomic characterization of the Taylorella genus.</title>
        <authorList>
            <person name="Hebert L."/>
            <person name="Moumen B."/>
            <person name="Pons N."/>
            <person name="Duquesne F."/>
            <person name="Breuil M.-F."/>
            <person name="Goux D."/>
            <person name="Batto J.-M."/>
            <person name="Renault P."/>
            <person name="Laugier C."/>
            <person name="Petry S."/>
        </authorList>
    </citation>
    <scope>NUCLEOTIDE SEQUENCE</scope>
    <source>
        <strain>MCE3</strain>
    </source>
</reference>